<protein>
    <submittedName>
        <fullName evidence="1">Uncharacterized protein</fullName>
    </submittedName>
</protein>
<name>A0ABU0Q8I4_STRAH</name>
<accession>A0ABU0Q8I4</accession>
<comment type="caution">
    <text evidence="1">The sequence shown here is derived from an EMBL/GenBank/DDBJ whole genome shotgun (WGS) entry which is preliminary data.</text>
</comment>
<keyword evidence="2" id="KW-1185">Reference proteome</keyword>
<evidence type="ECO:0000313" key="1">
    <source>
        <dbReference type="EMBL" id="MDQ0686974.1"/>
    </source>
</evidence>
<dbReference type="Proteomes" id="UP001243364">
    <property type="component" value="Unassembled WGS sequence"/>
</dbReference>
<gene>
    <name evidence="1" type="ORF">QFZ56_005937</name>
</gene>
<dbReference type="EMBL" id="JAUSYA010000001">
    <property type="protein sequence ID" value="MDQ0686974.1"/>
    <property type="molecule type" value="Genomic_DNA"/>
</dbReference>
<evidence type="ECO:0000313" key="2">
    <source>
        <dbReference type="Proteomes" id="UP001243364"/>
    </source>
</evidence>
<proteinExistence type="predicted"/>
<sequence length="178" mass="19549">MLVEFGLDEVRRPRCAAFRRHLRLERPEPAGDLGIVDEGEGGLAQGLGRGVRRVDPPGHAELLQDVRVAELGHGLRYGDHRRGRGQRRHAPDAVSPTILRIAPDPPLSENEFCEQQRRFASAGPSCLILIGQRTVHDNDGRGPQPGTCRLARPTAVCFGRLRNVVAEDGADAVILRHE</sequence>
<organism evidence="1 2">
    <name type="scientific">Streptomyces achromogenes</name>
    <dbReference type="NCBI Taxonomy" id="67255"/>
    <lineage>
        <taxon>Bacteria</taxon>
        <taxon>Bacillati</taxon>
        <taxon>Actinomycetota</taxon>
        <taxon>Actinomycetes</taxon>
        <taxon>Kitasatosporales</taxon>
        <taxon>Streptomycetaceae</taxon>
        <taxon>Streptomyces</taxon>
    </lineage>
</organism>
<reference evidence="1 2" key="1">
    <citation type="submission" date="2023-07" db="EMBL/GenBank/DDBJ databases">
        <title>Comparative genomics of wheat-associated soil bacteria to identify genetic determinants of phenazine resistance.</title>
        <authorList>
            <person name="Mouncey N."/>
        </authorList>
    </citation>
    <scope>NUCLEOTIDE SEQUENCE [LARGE SCALE GENOMIC DNA]</scope>
    <source>
        <strain evidence="1 2">W4I19-2</strain>
    </source>
</reference>